<sequence length="141" mass="15860">FMAYRNIRFDLFHIGYPYQQTVSALAKNFRNVFIDFAWAHIISPTASVNALVEYLDAVPANKIIGFGGDYAFIDGVYGHQVIARENIARALAIKVRHGAMDLDRARQVAGMLLMDNPVAILGLEKFLKPPAKRRRGPKTKR</sequence>
<dbReference type="Gene3D" id="3.20.20.140">
    <property type="entry name" value="Metal-dependent hydrolases"/>
    <property type="match status" value="1"/>
</dbReference>
<dbReference type="SUPFAM" id="SSF51556">
    <property type="entry name" value="Metallo-dependent hydrolases"/>
    <property type="match status" value="1"/>
</dbReference>
<dbReference type="PANTHER" id="PTHR43383:SF2">
    <property type="entry name" value="AMIDOHYDROLASE 2 FAMILY PROTEIN"/>
    <property type="match status" value="1"/>
</dbReference>
<evidence type="ECO:0000259" key="1">
    <source>
        <dbReference type="Pfam" id="PF04909"/>
    </source>
</evidence>
<comment type="caution">
    <text evidence="2">The sequence shown here is derived from an EMBL/GenBank/DDBJ whole genome shotgun (WGS) entry which is preliminary data.</text>
</comment>
<dbReference type="PANTHER" id="PTHR43383">
    <property type="entry name" value="NODULIN 6"/>
    <property type="match status" value="1"/>
</dbReference>
<dbReference type="InterPro" id="IPR006680">
    <property type="entry name" value="Amidohydro-rel"/>
</dbReference>
<name>A0A0F9HD61_9ZZZZ</name>
<gene>
    <name evidence="2" type="ORF">LCGC14_2013110</name>
</gene>
<feature type="domain" description="Amidohydrolase-related" evidence="1">
    <location>
        <begin position="4"/>
        <end position="122"/>
    </location>
</feature>
<evidence type="ECO:0000313" key="2">
    <source>
        <dbReference type="EMBL" id="KKL79610.1"/>
    </source>
</evidence>
<dbReference type="EMBL" id="LAZR01023119">
    <property type="protein sequence ID" value="KKL79610.1"/>
    <property type="molecule type" value="Genomic_DNA"/>
</dbReference>
<dbReference type="Pfam" id="PF04909">
    <property type="entry name" value="Amidohydro_2"/>
    <property type="match status" value="1"/>
</dbReference>
<protein>
    <recommendedName>
        <fullName evidence="1">Amidohydrolase-related domain-containing protein</fullName>
    </recommendedName>
</protein>
<organism evidence="2">
    <name type="scientific">marine sediment metagenome</name>
    <dbReference type="NCBI Taxonomy" id="412755"/>
    <lineage>
        <taxon>unclassified sequences</taxon>
        <taxon>metagenomes</taxon>
        <taxon>ecological metagenomes</taxon>
    </lineage>
</organism>
<accession>A0A0F9HD61</accession>
<dbReference type="GO" id="GO:0016787">
    <property type="term" value="F:hydrolase activity"/>
    <property type="evidence" value="ECO:0007669"/>
    <property type="project" value="InterPro"/>
</dbReference>
<proteinExistence type="predicted"/>
<dbReference type="AlphaFoldDB" id="A0A0F9HD61"/>
<feature type="non-terminal residue" evidence="2">
    <location>
        <position position="1"/>
    </location>
</feature>
<reference evidence="2" key="1">
    <citation type="journal article" date="2015" name="Nature">
        <title>Complex archaea that bridge the gap between prokaryotes and eukaryotes.</title>
        <authorList>
            <person name="Spang A."/>
            <person name="Saw J.H."/>
            <person name="Jorgensen S.L."/>
            <person name="Zaremba-Niedzwiedzka K."/>
            <person name="Martijn J."/>
            <person name="Lind A.E."/>
            <person name="van Eijk R."/>
            <person name="Schleper C."/>
            <person name="Guy L."/>
            <person name="Ettema T.J."/>
        </authorList>
    </citation>
    <scope>NUCLEOTIDE SEQUENCE</scope>
</reference>
<dbReference type="InterPro" id="IPR032466">
    <property type="entry name" value="Metal_Hydrolase"/>
</dbReference>